<dbReference type="KEGG" id="lcn:C270_04005"/>
<dbReference type="PROSITE" id="PS50977">
    <property type="entry name" value="HTH_TETR_2"/>
    <property type="match status" value="1"/>
</dbReference>
<sequence>MLYSPFPTYYDNVLFRWKRVTITAKMLHYNQILQGKLFVMTDKFEITNQEIQQAFLMLIGSTKFSKLTINQICSAANISRITFYRHYADKFDLLETINNAKIVILKNYIQCRLDEQDISNTLLRMTKFLKQDAANIESLFKITKIGNQNSLEHKIKELLYDEFSNFMFKELQANVIKGIPVSYFAELYAANATIFIKYSLESGTNPQLITSLNKIQKFVFDFLKSK</sequence>
<feature type="domain" description="HTH tetR-type" evidence="3">
    <location>
        <begin position="45"/>
        <end position="105"/>
    </location>
</feature>
<dbReference type="STRING" id="1229758.C270_04005"/>
<dbReference type="eggNOG" id="COG1309">
    <property type="taxonomic scope" value="Bacteria"/>
</dbReference>
<evidence type="ECO:0000256" key="2">
    <source>
        <dbReference type="PROSITE-ProRule" id="PRU00335"/>
    </source>
</evidence>
<dbReference type="Pfam" id="PF00440">
    <property type="entry name" value="TetR_N"/>
    <property type="match status" value="1"/>
</dbReference>
<dbReference type="PANTHER" id="PTHR43479:SF11">
    <property type="entry name" value="ACREF_ENVCD OPERON REPRESSOR-RELATED"/>
    <property type="match status" value="1"/>
</dbReference>
<evidence type="ECO:0000313" key="4">
    <source>
        <dbReference type="EMBL" id="AFT81712.1"/>
    </source>
</evidence>
<dbReference type="GO" id="GO:0003677">
    <property type="term" value="F:DNA binding"/>
    <property type="evidence" value="ECO:0007669"/>
    <property type="project" value="UniProtKB-UniRule"/>
</dbReference>
<keyword evidence="5" id="KW-1185">Reference proteome</keyword>
<accession>K0DDV4</accession>
<dbReference type="Gene3D" id="1.10.357.10">
    <property type="entry name" value="Tetracycline Repressor, domain 2"/>
    <property type="match status" value="1"/>
</dbReference>
<keyword evidence="1 2" id="KW-0238">DNA-binding</keyword>
<evidence type="ECO:0000259" key="3">
    <source>
        <dbReference type="PROSITE" id="PS50977"/>
    </source>
</evidence>
<reference evidence="4 5" key="1">
    <citation type="journal article" date="2012" name="J. Bacteriol.">
        <title>Complete genome sequence of Leuconostoc carnosum strain JB16, isolated from Kimchi.</title>
        <authorList>
            <person name="Jung J.Y."/>
            <person name="Lee S.H."/>
            <person name="Jeon C.O."/>
        </authorList>
    </citation>
    <scope>NUCLEOTIDE SEQUENCE [LARGE SCALE GENOMIC DNA]</scope>
    <source>
        <strain evidence="4 5">JB16</strain>
    </source>
</reference>
<evidence type="ECO:0000313" key="5">
    <source>
        <dbReference type="Proteomes" id="UP000006299"/>
    </source>
</evidence>
<gene>
    <name evidence="4" type="ordered locus">C270_04005</name>
</gene>
<dbReference type="Proteomes" id="UP000006299">
    <property type="component" value="Chromosome"/>
</dbReference>
<dbReference type="InterPro" id="IPR050624">
    <property type="entry name" value="HTH-type_Tx_Regulator"/>
</dbReference>
<dbReference type="PATRIC" id="fig|1229758.3.peg.801"/>
<dbReference type="AlphaFoldDB" id="K0DDV4"/>
<dbReference type="InterPro" id="IPR009057">
    <property type="entry name" value="Homeodomain-like_sf"/>
</dbReference>
<dbReference type="SUPFAM" id="SSF46689">
    <property type="entry name" value="Homeodomain-like"/>
    <property type="match status" value="1"/>
</dbReference>
<organism evidence="4 5">
    <name type="scientific">Leuconostoc carnosum (strain JB16)</name>
    <dbReference type="NCBI Taxonomy" id="1229758"/>
    <lineage>
        <taxon>Bacteria</taxon>
        <taxon>Bacillati</taxon>
        <taxon>Bacillota</taxon>
        <taxon>Bacilli</taxon>
        <taxon>Lactobacillales</taxon>
        <taxon>Lactobacillaceae</taxon>
        <taxon>Leuconostoc</taxon>
    </lineage>
</organism>
<dbReference type="InterPro" id="IPR001647">
    <property type="entry name" value="HTH_TetR"/>
</dbReference>
<dbReference type="EMBL" id="CP003851">
    <property type="protein sequence ID" value="AFT81712.1"/>
    <property type="molecule type" value="Genomic_DNA"/>
</dbReference>
<proteinExistence type="predicted"/>
<name>K0DDV4_LEUCJ</name>
<dbReference type="HOGENOM" id="CLU_087539_3_3_9"/>
<evidence type="ECO:0000256" key="1">
    <source>
        <dbReference type="ARBA" id="ARBA00023125"/>
    </source>
</evidence>
<feature type="DNA-binding region" description="H-T-H motif" evidence="2">
    <location>
        <begin position="68"/>
        <end position="87"/>
    </location>
</feature>
<protein>
    <submittedName>
        <fullName evidence="4">Bacterial regulatory s, tetR family protein</fullName>
    </submittedName>
</protein>
<dbReference type="PANTHER" id="PTHR43479">
    <property type="entry name" value="ACREF/ENVCD OPERON REPRESSOR-RELATED"/>
    <property type="match status" value="1"/>
</dbReference>